<evidence type="ECO:0000256" key="6">
    <source>
        <dbReference type="ARBA" id="ARBA00022840"/>
    </source>
</evidence>
<evidence type="ECO:0000256" key="2">
    <source>
        <dbReference type="ARBA" id="ARBA00022705"/>
    </source>
</evidence>
<gene>
    <name evidence="12" type="primary">dnaB</name>
</gene>
<comment type="catalytic activity">
    <reaction evidence="10">
        <text>ATP + H2O = ADP + phosphate + H(+)</text>
        <dbReference type="Rhea" id="RHEA:13065"/>
        <dbReference type="ChEBI" id="CHEBI:15377"/>
        <dbReference type="ChEBI" id="CHEBI:15378"/>
        <dbReference type="ChEBI" id="CHEBI:30616"/>
        <dbReference type="ChEBI" id="CHEBI:43474"/>
        <dbReference type="ChEBI" id="CHEBI:456216"/>
        <dbReference type="EC" id="5.6.2.3"/>
    </reaction>
</comment>
<protein>
    <recommendedName>
        <fullName evidence="9">DNA 5'-3' helicase</fullName>
        <ecNumber evidence="9">5.6.2.3</ecNumber>
    </recommendedName>
</protein>
<comment type="similarity">
    <text evidence="1">Belongs to the helicase family. DnaB subfamily.</text>
</comment>
<dbReference type="RefSeq" id="YP_009395256.1">
    <property type="nucleotide sequence ID" value="NC_035276.1"/>
</dbReference>
<keyword evidence="2" id="KW-0235">DNA replication</keyword>
<dbReference type="GO" id="GO:0003677">
    <property type="term" value="F:DNA binding"/>
    <property type="evidence" value="ECO:0007669"/>
    <property type="project" value="UniProtKB-KW"/>
</dbReference>
<evidence type="ECO:0000256" key="5">
    <source>
        <dbReference type="ARBA" id="ARBA00022806"/>
    </source>
</evidence>
<keyword evidence="5 12" id="KW-0347">Helicase</keyword>
<dbReference type="Gene3D" id="3.40.50.300">
    <property type="entry name" value="P-loop containing nucleotide triphosphate hydrolases"/>
    <property type="match status" value="2"/>
</dbReference>
<geneLocation type="chloroplast" evidence="12"/>
<keyword evidence="6" id="KW-0067">ATP-binding</keyword>
<dbReference type="InterPro" id="IPR036185">
    <property type="entry name" value="DNA_heli_DnaB-like_N_sf"/>
</dbReference>
<dbReference type="AlphaFoldDB" id="A0A1Z1ME43"/>
<evidence type="ECO:0000256" key="3">
    <source>
        <dbReference type="ARBA" id="ARBA00022741"/>
    </source>
</evidence>
<dbReference type="InterPro" id="IPR027417">
    <property type="entry name" value="P-loop_NTPase"/>
</dbReference>
<evidence type="ECO:0000256" key="8">
    <source>
        <dbReference type="ARBA" id="ARBA00023235"/>
    </source>
</evidence>
<dbReference type="InterPro" id="IPR016136">
    <property type="entry name" value="DNA_helicase_N/primase_C"/>
</dbReference>
<evidence type="ECO:0000256" key="7">
    <source>
        <dbReference type="ARBA" id="ARBA00023125"/>
    </source>
</evidence>
<dbReference type="GO" id="GO:0016787">
    <property type="term" value="F:hydrolase activity"/>
    <property type="evidence" value="ECO:0007669"/>
    <property type="project" value="UniProtKB-KW"/>
</dbReference>
<dbReference type="GO" id="GO:0006260">
    <property type="term" value="P:DNA replication"/>
    <property type="evidence" value="ECO:0007669"/>
    <property type="project" value="UniProtKB-KW"/>
</dbReference>
<dbReference type="GeneID" id="33357249"/>
<proteinExistence type="inferred from homology"/>
<evidence type="ECO:0000313" key="12">
    <source>
        <dbReference type="EMBL" id="ARW64024.1"/>
    </source>
</evidence>
<dbReference type="EC" id="5.6.2.3" evidence="9"/>
<dbReference type="GO" id="GO:0005829">
    <property type="term" value="C:cytosol"/>
    <property type="evidence" value="ECO:0007669"/>
    <property type="project" value="TreeGrafter"/>
</dbReference>
<evidence type="ECO:0000256" key="1">
    <source>
        <dbReference type="ARBA" id="ARBA00008428"/>
    </source>
</evidence>
<sequence>MNKTYNNKFIPQNNLAEEILLGIFLVYPNVFFHTINIVKKEHFFLESHELIYINLIEIYKDEKISIIELFYRLKINGTLKKIGGLNRIISIMRQSQTFVSSSQVNTYVEGLINILNNHYIKRLVIQYGYNIIKLGHMYITNNKHIYYKILFYLKFIEQEILGNDETITNIKDLISRKLLELKSITKYLNKNNTNFILKSGFQQLDKIIQGFSQGNLIILAGRPSIGKTSFAINIAYNTFINQKRSICIFSLEMSSKEILNKLICIACKQLIDERTIKKLSKHKWQCITKLCNQLINQNIYINDKYNIEINNIETISKSLKKKNQNICLIIIDYLQLIEFSSNDSSKYNRSQELGYITRKLKLLAQILDLPIVVLSQLNRNIEIRHNKEPLLSDLKESGCISNYSNINILDYYNNNINIMNVPSIKLQNITVKSIKGKLIQGKSNTNNCRINETKESLYFFQQYIFNYTTKRNQLKLTYDHRHLLQESWLKIQDNILSTTVSFLSQTCEHLKYVMLYKKYTISINIKDYSKTYDINKNSSFNLICKNFILHNSIEQDADIIIMLYDKKEQKDLLREDKTLDIKISKNRNGNTGECQIIFTPTISVFKDINKSEKNIDSYKEKRII</sequence>
<dbReference type="PROSITE" id="PS51199">
    <property type="entry name" value="SF4_HELICASE"/>
    <property type="match status" value="1"/>
</dbReference>
<keyword evidence="8" id="KW-0413">Isomerase</keyword>
<name>A0A1Z1ME43_9FLOR</name>
<dbReference type="InterPro" id="IPR007693">
    <property type="entry name" value="DNA_helicase_DnaB-like_N"/>
</dbReference>
<evidence type="ECO:0000256" key="9">
    <source>
        <dbReference type="ARBA" id="ARBA00044969"/>
    </source>
</evidence>
<dbReference type="SUPFAM" id="SSF52540">
    <property type="entry name" value="P-loop containing nucleoside triphosphate hydrolases"/>
    <property type="match status" value="1"/>
</dbReference>
<keyword evidence="3" id="KW-0547">Nucleotide-binding</keyword>
<dbReference type="Pfam" id="PF00772">
    <property type="entry name" value="DnaB"/>
    <property type="match status" value="1"/>
</dbReference>
<keyword evidence="12" id="KW-0150">Chloroplast</keyword>
<organism evidence="12">
    <name type="scientific">Alsidium seaforthii</name>
    <dbReference type="NCBI Taxonomy" id="2007182"/>
    <lineage>
        <taxon>Eukaryota</taxon>
        <taxon>Rhodophyta</taxon>
        <taxon>Florideophyceae</taxon>
        <taxon>Rhodymeniophycidae</taxon>
        <taxon>Ceramiales</taxon>
        <taxon>Rhodomelaceae</taxon>
        <taxon>Polysiphonioideae</taxon>
        <taxon>Alsidium</taxon>
    </lineage>
</organism>
<dbReference type="PANTHER" id="PTHR30153">
    <property type="entry name" value="REPLICATIVE DNA HELICASE DNAB"/>
    <property type="match status" value="1"/>
</dbReference>
<dbReference type="GO" id="GO:0005524">
    <property type="term" value="F:ATP binding"/>
    <property type="evidence" value="ECO:0007669"/>
    <property type="project" value="UniProtKB-KW"/>
</dbReference>
<accession>A0A1Z1ME43</accession>
<dbReference type="EMBL" id="MF101430">
    <property type="protein sequence ID" value="ARW64024.1"/>
    <property type="molecule type" value="Genomic_DNA"/>
</dbReference>
<evidence type="ECO:0000256" key="4">
    <source>
        <dbReference type="ARBA" id="ARBA00022801"/>
    </source>
</evidence>
<keyword evidence="7" id="KW-0238">DNA-binding</keyword>
<dbReference type="GO" id="GO:0043139">
    <property type="term" value="F:5'-3' DNA helicase activity"/>
    <property type="evidence" value="ECO:0007669"/>
    <property type="project" value="UniProtKB-EC"/>
</dbReference>
<dbReference type="Pfam" id="PF03796">
    <property type="entry name" value="DnaB_C"/>
    <property type="match status" value="1"/>
</dbReference>
<dbReference type="PANTHER" id="PTHR30153:SF2">
    <property type="entry name" value="REPLICATIVE DNA HELICASE"/>
    <property type="match status" value="1"/>
</dbReference>
<dbReference type="Gene3D" id="1.10.860.10">
    <property type="entry name" value="DNAb Helicase, Chain A"/>
    <property type="match status" value="1"/>
</dbReference>
<reference evidence="12" key="1">
    <citation type="journal article" date="2017" name="J. Phycol.">
        <title>Analysis of chloroplast genomes and a supermatrix inform reclassification of the Rhodomelaceae (Rhodophyta).</title>
        <authorList>
            <person name="Diaz-Tapia P."/>
            <person name="Maggs C.A."/>
            <person name="West J.A."/>
            <person name="Verbruggen H."/>
        </authorList>
    </citation>
    <scope>NUCLEOTIDE SEQUENCE</scope>
    <source>
        <strain evidence="12">PD644</strain>
    </source>
</reference>
<dbReference type="InterPro" id="IPR007694">
    <property type="entry name" value="DNA_helicase_DnaB-like_C"/>
</dbReference>
<keyword evidence="4" id="KW-0378">Hydrolase</keyword>
<feature type="domain" description="SF4 helicase" evidence="11">
    <location>
        <begin position="190"/>
        <end position="398"/>
    </location>
</feature>
<evidence type="ECO:0000256" key="10">
    <source>
        <dbReference type="ARBA" id="ARBA00048954"/>
    </source>
</evidence>
<keyword evidence="12" id="KW-0934">Plastid</keyword>
<evidence type="ECO:0000259" key="11">
    <source>
        <dbReference type="PROSITE" id="PS51199"/>
    </source>
</evidence>
<dbReference type="SUPFAM" id="SSF48024">
    <property type="entry name" value="N-terminal domain of DnaB helicase"/>
    <property type="match status" value="1"/>
</dbReference>